<feature type="repeat" description="TPR" evidence="1">
    <location>
        <begin position="4"/>
        <end position="37"/>
    </location>
</feature>
<sequence>MNEVEELVELAKFYFLNKNFEEAIKKYEEALKLSPKDGRIYYNLGIVYESMNIVDKAKQNFRLALELDDTLTGAQEHLDKLIGE</sequence>
<accession>A0A0S7WJH1</accession>
<dbReference type="EMBL" id="LIZT01000025">
    <property type="protein sequence ID" value="KPJ50309.1"/>
    <property type="molecule type" value="Genomic_DNA"/>
</dbReference>
<dbReference type="PROSITE" id="PS50005">
    <property type="entry name" value="TPR"/>
    <property type="match status" value="2"/>
</dbReference>
<dbReference type="InterPro" id="IPR011990">
    <property type="entry name" value="TPR-like_helical_dom_sf"/>
</dbReference>
<proteinExistence type="predicted"/>
<dbReference type="PROSITE" id="PS50293">
    <property type="entry name" value="TPR_REGION"/>
    <property type="match status" value="1"/>
</dbReference>
<evidence type="ECO:0000313" key="3">
    <source>
        <dbReference type="Proteomes" id="UP000051124"/>
    </source>
</evidence>
<dbReference type="SMART" id="SM00028">
    <property type="entry name" value="TPR"/>
    <property type="match status" value="2"/>
</dbReference>
<dbReference type="Gene3D" id="1.25.40.10">
    <property type="entry name" value="Tetratricopeptide repeat domain"/>
    <property type="match status" value="1"/>
</dbReference>
<evidence type="ECO:0000256" key="1">
    <source>
        <dbReference type="PROSITE-ProRule" id="PRU00339"/>
    </source>
</evidence>
<evidence type="ECO:0000313" key="2">
    <source>
        <dbReference type="EMBL" id="KPJ50309.1"/>
    </source>
</evidence>
<dbReference type="Proteomes" id="UP000051124">
    <property type="component" value="Unassembled WGS sequence"/>
</dbReference>
<dbReference type="InterPro" id="IPR019734">
    <property type="entry name" value="TPR_rpt"/>
</dbReference>
<keyword evidence="1" id="KW-0802">TPR repeat</keyword>
<dbReference type="SUPFAM" id="SSF48452">
    <property type="entry name" value="TPR-like"/>
    <property type="match status" value="1"/>
</dbReference>
<dbReference type="Pfam" id="PF13414">
    <property type="entry name" value="TPR_11"/>
    <property type="match status" value="1"/>
</dbReference>
<dbReference type="AlphaFoldDB" id="A0A0S7WJH1"/>
<comment type="caution">
    <text evidence="2">The sequence shown here is derived from an EMBL/GenBank/DDBJ whole genome shotgun (WGS) entry which is preliminary data.</text>
</comment>
<gene>
    <name evidence="2" type="ORF">AMJ40_03260</name>
</gene>
<name>A0A0S7WJH1_UNCT6</name>
<organism evidence="2 3">
    <name type="scientific">candidate division TA06 bacterium DG_26</name>
    <dbReference type="NCBI Taxonomy" id="1703771"/>
    <lineage>
        <taxon>Bacteria</taxon>
        <taxon>Bacteria division TA06</taxon>
    </lineage>
</organism>
<reference evidence="2 3" key="1">
    <citation type="journal article" date="2015" name="Microbiome">
        <title>Genomic resolution of linkages in carbon, nitrogen, and sulfur cycling among widespread estuary sediment bacteria.</title>
        <authorList>
            <person name="Baker B.J."/>
            <person name="Lazar C.S."/>
            <person name="Teske A.P."/>
            <person name="Dick G.J."/>
        </authorList>
    </citation>
    <scope>NUCLEOTIDE SEQUENCE [LARGE SCALE GENOMIC DNA]</scope>
    <source>
        <strain evidence="2">DG_26</strain>
    </source>
</reference>
<feature type="repeat" description="TPR" evidence="1">
    <location>
        <begin position="38"/>
        <end position="71"/>
    </location>
</feature>
<protein>
    <submittedName>
        <fullName evidence="2">Uncharacterized protein</fullName>
    </submittedName>
</protein>